<comment type="caution">
    <text evidence="1">The sequence shown here is derived from an EMBL/GenBank/DDBJ whole genome shotgun (WGS) entry which is preliminary data.</text>
</comment>
<dbReference type="Gene3D" id="2.60.40.680">
    <property type="match status" value="1"/>
</dbReference>
<dbReference type="InterPro" id="IPR008965">
    <property type="entry name" value="CBM2/CBM3_carb-bd_dom_sf"/>
</dbReference>
<proteinExistence type="predicted"/>
<gene>
    <name evidence="1" type="ORF">GCM10007940_40680</name>
</gene>
<evidence type="ECO:0008006" key="3">
    <source>
        <dbReference type="Google" id="ProtNLM"/>
    </source>
</evidence>
<keyword evidence="2" id="KW-1185">Reference proteome</keyword>
<dbReference type="GO" id="GO:0030246">
    <property type="term" value="F:carbohydrate binding"/>
    <property type="evidence" value="ECO:0007669"/>
    <property type="project" value="InterPro"/>
</dbReference>
<organism evidence="1 2">
    <name type="scientific">Portibacter lacus</name>
    <dbReference type="NCBI Taxonomy" id="1099794"/>
    <lineage>
        <taxon>Bacteria</taxon>
        <taxon>Pseudomonadati</taxon>
        <taxon>Bacteroidota</taxon>
        <taxon>Saprospiria</taxon>
        <taxon>Saprospirales</taxon>
        <taxon>Haliscomenobacteraceae</taxon>
        <taxon>Portibacter</taxon>
    </lineage>
</organism>
<accession>A0AA37WG80</accession>
<dbReference type="AlphaFoldDB" id="A0AA37WG80"/>
<dbReference type="Proteomes" id="UP001156666">
    <property type="component" value="Unassembled WGS sequence"/>
</dbReference>
<evidence type="ECO:0000313" key="2">
    <source>
        <dbReference type="Proteomes" id="UP001156666"/>
    </source>
</evidence>
<protein>
    <recommendedName>
        <fullName evidence="3">Cohesin domain-containing protein</fullName>
    </recommendedName>
</protein>
<dbReference type="SUPFAM" id="SSF49384">
    <property type="entry name" value="Carbohydrate-binding domain"/>
    <property type="match status" value="1"/>
</dbReference>
<reference evidence="1" key="2">
    <citation type="submission" date="2023-01" db="EMBL/GenBank/DDBJ databases">
        <title>Draft genome sequence of Portibacter lacus strain NBRC 108769.</title>
        <authorList>
            <person name="Sun Q."/>
            <person name="Mori K."/>
        </authorList>
    </citation>
    <scope>NUCLEOTIDE SEQUENCE</scope>
    <source>
        <strain evidence="1">NBRC 108769</strain>
    </source>
</reference>
<name>A0AA37WG80_9BACT</name>
<evidence type="ECO:0000313" key="1">
    <source>
        <dbReference type="EMBL" id="GLR19452.1"/>
    </source>
</evidence>
<dbReference type="EMBL" id="BSOH01000027">
    <property type="protein sequence ID" value="GLR19452.1"/>
    <property type="molecule type" value="Genomic_DNA"/>
</dbReference>
<sequence length="254" mass="27945">MPLNQSPLRLKLNSMNLLKPNKISKLIRLVILVGLYLPRLCYGQGLVNLYTIPANMVLAPNEESSFYIMMDNPDNTEVDGVDIYMNFDPLSLEILEVQEVFDWALDLNNQVDDLAGIVAYSGGNLQNAPSSSLTLLKIKVKVKSSALPSTFNFDFDRVSPRQCEVAADGFGILDQSTSLSIQIIEECPEIRILAHSPIIDGVFSAGTSIIMSNNLEILNTAVLHCQNAQIPESLELDPGTELRITPNHCISQGL</sequence>
<reference evidence="1" key="1">
    <citation type="journal article" date="2014" name="Int. J. Syst. Evol. Microbiol.">
        <title>Complete genome sequence of Corynebacterium casei LMG S-19264T (=DSM 44701T), isolated from a smear-ripened cheese.</title>
        <authorList>
            <consortium name="US DOE Joint Genome Institute (JGI-PGF)"/>
            <person name="Walter F."/>
            <person name="Albersmeier A."/>
            <person name="Kalinowski J."/>
            <person name="Ruckert C."/>
        </authorList>
    </citation>
    <scope>NUCLEOTIDE SEQUENCE</scope>
    <source>
        <strain evidence="1">NBRC 108769</strain>
    </source>
</reference>